<feature type="region of interest" description="Disordered" evidence="1">
    <location>
        <begin position="1"/>
        <end position="89"/>
    </location>
</feature>
<evidence type="ECO:0000313" key="4">
    <source>
        <dbReference type="EMBL" id="VYS47334.1"/>
    </source>
</evidence>
<dbReference type="ExpressionAtlas" id="A0A654EE98">
    <property type="expression patterns" value="baseline and differential"/>
</dbReference>
<dbReference type="Proteomes" id="UP000434276">
    <property type="component" value="Unassembled WGS sequence"/>
</dbReference>
<dbReference type="EMBL" id="CACSHJ010000087">
    <property type="protein sequence ID" value="CAA0247905.1"/>
    <property type="molecule type" value="Genomic_DNA"/>
</dbReference>
<evidence type="ECO:0000313" key="3">
    <source>
        <dbReference type="EMBL" id="CAA0247905.1"/>
    </source>
</evidence>
<dbReference type="KEGG" id="ath:AT1G27640"/>
<dbReference type="EMBL" id="CACRSJ010000104">
    <property type="protein sequence ID" value="VYS47334.1"/>
    <property type="molecule type" value="Genomic_DNA"/>
</dbReference>
<feature type="compositionally biased region" description="Basic and acidic residues" evidence="1">
    <location>
        <begin position="42"/>
        <end position="56"/>
    </location>
</feature>
<feature type="compositionally biased region" description="Basic and acidic residues" evidence="1">
    <location>
        <begin position="1"/>
        <end position="30"/>
    </location>
</feature>
<dbReference type="AlphaFoldDB" id="A0A654EE98"/>
<accession>A0A654EE98</accession>
<organism evidence="4 5">
    <name type="scientific">Arabidopsis thaliana</name>
    <name type="common">Mouse-ear cress</name>
    <dbReference type="NCBI Taxonomy" id="3702"/>
    <lineage>
        <taxon>Eukaryota</taxon>
        <taxon>Viridiplantae</taxon>
        <taxon>Streptophyta</taxon>
        <taxon>Embryophyta</taxon>
        <taxon>Tracheophyta</taxon>
        <taxon>Spermatophyta</taxon>
        <taxon>Magnoliopsida</taxon>
        <taxon>eudicotyledons</taxon>
        <taxon>Gunneridae</taxon>
        <taxon>Pentapetalae</taxon>
        <taxon>rosids</taxon>
        <taxon>malvids</taxon>
        <taxon>Brassicales</taxon>
        <taxon>Brassicaceae</taxon>
        <taxon>Camelineae</taxon>
        <taxon>Arabidopsis</taxon>
    </lineage>
</organism>
<evidence type="ECO:0000313" key="2">
    <source>
        <dbReference type="Araport" id="AT1G27640"/>
    </source>
</evidence>
<evidence type="ECO:0000313" key="5">
    <source>
        <dbReference type="Proteomes" id="UP000426265"/>
    </source>
</evidence>
<dbReference type="GeneID" id="839656"/>
<dbReference type="SMR" id="A0A654EE98"/>
<dbReference type="Proteomes" id="UP000426265">
    <property type="component" value="Unassembled WGS sequence"/>
</dbReference>
<protein>
    <submittedName>
        <fullName evidence="4">Uncharacterized protein</fullName>
    </submittedName>
</protein>
<proteinExistence type="predicted"/>
<sequence length="147" mass="17163">MDIKSETEQYKRKAEIEKHTKEPNKHRDEAVLQNRAGRHRDRAVIDHKSEERERESVQNVTEMSGIERSEGEWSPPVEGITDEELPSHSPMDDLGFALFASWGRKTERQRMGSPDIRIYIFNPIKKIIIMETRIRFGLEWKPSGFGS</sequence>
<evidence type="ECO:0000256" key="1">
    <source>
        <dbReference type="SAM" id="MobiDB-lite"/>
    </source>
</evidence>
<reference evidence="4 5" key="1">
    <citation type="submission" date="2019-11" db="EMBL/GenBank/DDBJ databases">
        <authorList>
            <person name="Jiao W.-B."/>
            <person name="Schneeberger K."/>
        </authorList>
    </citation>
    <scope>NUCLEOTIDE SEQUENCE [LARGE SCALE GENOMIC DNA]</scope>
    <source>
        <strain evidence="5">cv. An-1</strain>
        <strain evidence="6">cv. C24</strain>
    </source>
</reference>
<gene>
    <name evidence="2" type="ordered locus">At1g27640</name>
    <name evidence="4" type="ORF">AN1_LOCUS2826</name>
    <name evidence="3" type="ORF">C24_LOCUS2730</name>
</gene>
<dbReference type="Araport" id="AT1G27640"/>
<name>A0A654EE98_ARATH</name>
<dbReference type="OrthoDB" id="1071785at2759"/>
<evidence type="ECO:0000313" key="6">
    <source>
        <dbReference type="Proteomes" id="UP000434276"/>
    </source>
</evidence>